<dbReference type="EMBL" id="CP063845">
    <property type="protein sequence ID" value="UFP92946.1"/>
    <property type="molecule type" value="Genomic_DNA"/>
</dbReference>
<organism evidence="2 3">
    <name type="scientific">Gloeobacter morelensis MG652769</name>
    <dbReference type="NCBI Taxonomy" id="2781736"/>
    <lineage>
        <taxon>Bacteria</taxon>
        <taxon>Bacillati</taxon>
        <taxon>Cyanobacteriota</taxon>
        <taxon>Cyanophyceae</taxon>
        <taxon>Gloeobacterales</taxon>
        <taxon>Gloeobacteraceae</taxon>
        <taxon>Gloeobacter</taxon>
        <taxon>Gloeobacter morelensis</taxon>
    </lineage>
</organism>
<sequence length="78" mass="9082">MSPVRKLQQWLDAYVFTDKQTARLVCRLIPATCPFARRVRLFGRVIDIPPLCKINPVYEQLAHLRTRAVAYLDPDRSL</sequence>
<keyword evidence="3" id="KW-1185">Reference proteome</keyword>
<reference evidence="2 3" key="1">
    <citation type="journal article" date="2021" name="Genome Biol. Evol.">
        <title>Complete Genome Sequencing of a Novel Gloeobacter Species from a Waterfall Cave in Mexico.</title>
        <authorList>
            <person name="Saw J.H."/>
            <person name="Cardona T."/>
            <person name="Montejano G."/>
        </authorList>
    </citation>
    <scope>NUCLEOTIDE SEQUENCE [LARGE SCALE GENOMIC DNA]</scope>
    <source>
        <strain evidence="2">MG652769</strain>
    </source>
</reference>
<evidence type="ECO:0000313" key="2">
    <source>
        <dbReference type="EMBL" id="UFP92946.1"/>
    </source>
</evidence>
<dbReference type="InterPro" id="IPR009717">
    <property type="entry name" value="Mo-dep_Nase_C"/>
</dbReference>
<evidence type="ECO:0000259" key="1">
    <source>
        <dbReference type="Pfam" id="PF06967"/>
    </source>
</evidence>
<name>A0ABY3PH36_9CYAN</name>
<dbReference type="Pfam" id="PF06967">
    <property type="entry name" value="Mo-nitro_C"/>
    <property type="match status" value="1"/>
</dbReference>
<dbReference type="Proteomes" id="UP001054846">
    <property type="component" value="Chromosome"/>
</dbReference>
<protein>
    <submittedName>
        <fullName evidence="2">Nitrogenase</fullName>
    </submittedName>
</protein>
<evidence type="ECO:0000313" key="3">
    <source>
        <dbReference type="Proteomes" id="UP001054846"/>
    </source>
</evidence>
<gene>
    <name evidence="2" type="ORF">ISF26_14090</name>
</gene>
<dbReference type="RefSeq" id="WP_011142831.1">
    <property type="nucleotide sequence ID" value="NZ_CP063845.1"/>
</dbReference>
<feature type="domain" description="Mo-dependent nitrogenase C-terminal" evidence="1">
    <location>
        <begin position="5"/>
        <end position="72"/>
    </location>
</feature>
<accession>A0ABY3PH36</accession>
<proteinExistence type="predicted"/>